<dbReference type="InterPro" id="IPR043129">
    <property type="entry name" value="ATPase_NBD"/>
</dbReference>
<evidence type="ECO:0000313" key="2">
    <source>
        <dbReference type="Proteomes" id="UP000188937"/>
    </source>
</evidence>
<evidence type="ECO:0000313" key="1">
    <source>
        <dbReference type="EMBL" id="AQS84588.1"/>
    </source>
</evidence>
<keyword evidence="2" id="KW-1185">Reference proteome</keyword>
<proteinExistence type="predicted"/>
<reference evidence="1 2" key="1">
    <citation type="submission" date="2016-03" db="EMBL/GenBank/DDBJ databases">
        <title>Acetic acid bacteria sequencing.</title>
        <authorList>
            <person name="Brandt J."/>
            <person name="Jakob F."/>
            <person name="Vogel R.F."/>
        </authorList>
    </citation>
    <scope>NUCLEOTIDE SEQUENCE [LARGE SCALE GENOMIC DNA]</scope>
    <source>
        <strain evidence="1 2">TMW2.1153</strain>
    </source>
</reference>
<sequence>MVWHHAFSAGCPNRIFAPGASALHHCFSGPFMTGQSSSTRLLRECVRWWRDRMTEILPAALSLRARKTIRLEVSPDGMLDPADVAACREEFPASRSRWLPQPRMPEIALVLPEGGILARDVTLPRVAAGNAARTIGYDLDRLTPFRQDDVLWSVQRKPGAERGEQAIFRLLVAPRFLVSSALDTLGHAGITPTCISMDSAAETPLTIPLGKTAQKSHPVRRVLGFCAAILVAAPFISQQITLFRLNHAITALNDGRAQAEDIRRRITAFTAAPAALAREEQRIGSPLHIIGTLTDALPDGTFLTALHIHERHVTMEGESAQATRLIGVLEHDAAFSDAAFSGPVTRSENKQMDVFTINAKAPG</sequence>
<dbReference type="Gene3D" id="3.30.1490.300">
    <property type="match status" value="1"/>
</dbReference>
<dbReference type="InterPro" id="IPR007813">
    <property type="entry name" value="PilN"/>
</dbReference>
<gene>
    <name evidence="1" type="ORF">A0U92_07125</name>
</gene>
<dbReference type="OrthoDB" id="7284406at2"/>
<dbReference type="Gene3D" id="3.30.420.40">
    <property type="match status" value="1"/>
</dbReference>
<protein>
    <submittedName>
        <fullName evidence="1">General secretion pathway protein GspL</fullName>
    </submittedName>
</protein>
<dbReference type="STRING" id="435.A0U92_07125"/>
<accession>A0A1U9KFR3</accession>
<organism evidence="1 2">
    <name type="scientific">Acetobacter aceti</name>
    <dbReference type="NCBI Taxonomy" id="435"/>
    <lineage>
        <taxon>Bacteria</taxon>
        <taxon>Pseudomonadati</taxon>
        <taxon>Pseudomonadota</taxon>
        <taxon>Alphaproteobacteria</taxon>
        <taxon>Acetobacterales</taxon>
        <taxon>Acetobacteraceae</taxon>
        <taxon>Acetobacter</taxon>
        <taxon>Acetobacter subgen. Acetobacter</taxon>
    </lineage>
</organism>
<dbReference type="Pfam" id="PF05137">
    <property type="entry name" value="PilN"/>
    <property type="match status" value="1"/>
</dbReference>
<dbReference type="AlphaFoldDB" id="A0A1U9KFR3"/>
<dbReference type="KEGG" id="aace:A0U92_07125"/>
<dbReference type="Proteomes" id="UP000188937">
    <property type="component" value="Chromosome"/>
</dbReference>
<dbReference type="EMBL" id="CP014692">
    <property type="protein sequence ID" value="AQS84588.1"/>
    <property type="molecule type" value="Genomic_DNA"/>
</dbReference>
<dbReference type="SUPFAM" id="SSF53067">
    <property type="entry name" value="Actin-like ATPase domain"/>
    <property type="match status" value="1"/>
</dbReference>
<name>A0A1U9KFR3_ACEAC</name>